<accession>A0ACC1NXS6</accession>
<protein>
    <submittedName>
        <fullName evidence="1">Uncharacterized protein</fullName>
    </submittedName>
</protein>
<comment type="caution">
    <text evidence="1">The sequence shown here is derived from an EMBL/GenBank/DDBJ whole genome shotgun (WGS) entry which is preliminary data.</text>
</comment>
<name>A0ACC1NXS6_9HYPO</name>
<gene>
    <name evidence="1" type="ORF">NQ176_g795</name>
</gene>
<evidence type="ECO:0000313" key="1">
    <source>
        <dbReference type="EMBL" id="KAJ2983291.1"/>
    </source>
</evidence>
<evidence type="ECO:0000313" key="2">
    <source>
        <dbReference type="Proteomes" id="UP001143910"/>
    </source>
</evidence>
<keyword evidence="2" id="KW-1185">Reference proteome</keyword>
<proteinExistence type="predicted"/>
<organism evidence="1 2">
    <name type="scientific">Zarea fungicola</name>
    <dbReference type="NCBI Taxonomy" id="93591"/>
    <lineage>
        <taxon>Eukaryota</taxon>
        <taxon>Fungi</taxon>
        <taxon>Dikarya</taxon>
        <taxon>Ascomycota</taxon>
        <taxon>Pezizomycotina</taxon>
        <taxon>Sordariomycetes</taxon>
        <taxon>Hypocreomycetidae</taxon>
        <taxon>Hypocreales</taxon>
        <taxon>Cordycipitaceae</taxon>
        <taxon>Zarea</taxon>
    </lineage>
</organism>
<reference evidence="1" key="1">
    <citation type="submission" date="2022-08" db="EMBL/GenBank/DDBJ databases">
        <title>Genome Sequence of Lecanicillium fungicola.</title>
        <authorList>
            <person name="Buettner E."/>
        </authorList>
    </citation>
    <scope>NUCLEOTIDE SEQUENCE</scope>
    <source>
        <strain evidence="1">Babe33</strain>
    </source>
</reference>
<dbReference type="EMBL" id="JANJQO010000036">
    <property type="protein sequence ID" value="KAJ2983291.1"/>
    <property type="molecule type" value="Genomic_DNA"/>
</dbReference>
<sequence length="2385" mass="262290">MTKDFQVASNGNSEHCAAPTPIAIIGMACRFAGGANSPSDLWKLCAEGTDVWSPIPKQRFAGNSWHDPDPHKQGKINVLGGYFLNQDIDKFDAPFFNLSGELASAMDPQMRLLLESAYEAIEDAGISTAKINGSNTSVFTAAFTKDYHEIGTKDSATLPRDFVGGVGTATLSNRISHFFDLRGSSMTIDTGCSGSLVAIHQGVQSIRTGESDMSLIGGVNIMLHQDPFIYIGASGTLGSNGRCYAWDSRAEGYGRGEGVATLLLKPLPAALRDGDRVHAVIRESALNQDGRTHTMWSPSVDAQKALIEACYKRAGLNISDTAYVEAHMTGTLAGDPIEASALAQTFGMSRNAQDPVLVGSVKTIIGHTEAASGLAAVIKTIFALKRGLIPPNLNYEKPNPNIPMSNWHLAVPQTLTRWPKDKIFRASVNNFGYGGTNAHVILERAPIEGQILVGNSNKMVANSEQSLVYVFSAKDSIALERMADRFAAYLRDSLSNHQGIIASDLAYTFWKRRSLFPWRLFTQPNNHGSDLSSMVKERNDELLRDEKSTRLSEVDFSQPISVALQLCLFDLLKAWGITPSAITSHSSGEIAAAYAAGALSFEEALGVAYFRGELALKYQKEFPKRGGMLAAVLDAESGAKYANQIANNQVVVACINSPNSVTFSGDSDALDVLESQLEKDLVPRKRLRVPVAYHSHHMVPMSQEYIEKLQSILSGTGGWENMLFTSPTSGGVITSPDQLSPSHWANNLTSVVQFNEAFTTMCFSPKGSNVDLIVEIGAHNTLEGPIRQIFKTQGIEMPYVSSLKRNTNAVETMQELVGQIICHGYPVAIESVNWPKRDEVDRLEFVPDLPSYPWNHSKLYWNESRIAQDSRFKRFSHHELLGNPLAGSNGSTPTWRNILHLSDIDWLLDHQVGSEVVFPGAGYIAMAIEAVRLINDEPVNKVVHGYRLKDIEILNSLVIPDTANGVEMQFALRPCNKTELTKTGCIFQTAYGCLPQDKMKGVTLLPRSIRTLFIPVGFGQQGSCRMHAYTKLVVAHRRTFSCDIQVLAKEECHVSKLPYFQMGEFTLQSIPRVNVDDDGEELDKICSRLYWEADVLHNVPENIRLEMATKIGGQEAQLDQECIRAAYYFIKDALAQLEGSDTRNWLKHHRRLHRWMQDTIKECKDGQMLPKSQQWSKSSPGIKSMLFDDLWSANSGCRLLIQVGRRLVDIIKGQVEPLELMMESGLLGQYYRDSTVAKRCYQHMGRIVEFYSLKKPGARVLEIGAGTGGATMAVLEAFNAKAHQLGLPGSLLGQYTFTDISPGFFPEARERLAAWQDMIDFQVLDIEGDTATQSLHGQFDLVVASMVLHATKSLRNTLSNVRKLLKPGGKLLFMEATRDRLDMQLIFGTLPGWWLGEHDGRETSPNVSTDIWDRRLREVGFSGIDFEIGDCDDEELRTSTVILSTAIEPDAWHMPISIVHVANDPPPKNWLQSLSQEICARFGTTPCIETLDQIPDQPDNKIRIFISEMTRPIVSDMGQLMFQKIRALLLNSRDVLWLSCGSFADAGDPSFAATQGLLRTLRREESDKLYPHLDFQRDPLQGHDSTDLWSDDQISHIIHILCETFNSTTDPDILDREYAVKGSIIHVARAYPGTTQHHRDGDREPGQVTTLLPFKQHGRPLEWEISNTGSLSEILFVDSKPLSETLPSGVVEVEARAFGLNFRDVMDAMGLVETELVKNEIAGIITRLGPNTEASGLRVGDRVCGVAMGTFASISRAHWMCLTQIPDGMSFETAASIPAVFVTAYHSLVTVARLKRGESVLIHSAAGGVGQAAIVLAQHIGANIYATCGSDAKRDFLVRQFSIGPQRIFSSRNSNFSPAIMEMTEGKGVNVILNSLSGPLLQATWDCIARFGRFIEIGKVDMQGKGRLEMTPFTRCALYASVDVLQLAEYDLPASQDALTQSMNICSQLSTSPISPITAYAISDMDKAMRKMQSGTHTGKLILVPGQHDLVKVITRQKPVSLANVNATYLIVGGIGGIGRAIAEWMIEKGAQHILIISRHATSHPMAGSLKDRGIQTSCKVEIRDCDIVNEASLSHCIRDCLQFMPPIRGLINGAMVLDDSVFERMTFDKWCSAALPKIQGSRNLQKLLPELDFCIMLSSTAGLLGNVSQANYGAGGSFLDAMARHRTRNGQPAVVLDLGVVLSAGHVAEKENAGDYSVRARTDKEGLAQVKLSQLLMLVEDAIRYPLRPSPEESQISMSVTENTVKVWARDGLHQDPRFSTLRLATPRGNVLQGSGTRKDEKAVLAAALTNPVLTLSAARDIIVEALAVKLADMFDIQVSDVDVALPLSHYGVDSLVAVELRKWLGTALRVRQVSVFDILQSTSVCEFGNLLAKKSEYTDSLES</sequence>
<dbReference type="Proteomes" id="UP001143910">
    <property type="component" value="Unassembled WGS sequence"/>
</dbReference>